<dbReference type="AlphaFoldDB" id="A0A0R2HL89"/>
<keyword evidence="4" id="KW-1185">Reference proteome</keyword>
<evidence type="ECO:0000313" key="3">
    <source>
        <dbReference type="EMBL" id="AMV67153.1"/>
    </source>
</evidence>
<name>A0A0R2HL89_9LACO</name>
<evidence type="ECO:0000313" key="2">
    <source>
        <dbReference type="EMBL" id="AMV62959.1"/>
    </source>
</evidence>
<accession>A0A0R2HL89</accession>
<dbReference type="Proteomes" id="UP000076244">
    <property type="component" value="Chromosome"/>
</dbReference>
<protein>
    <submittedName>
        <fullName evidence="2">Uncharacterized protein</fullName>
    </submittedName>
</protein>
<reference evidence="4 5" key="1">
    <citation type="journal article" date="2016" name="PLoS ONE">
        <title>The Identification of Novel Diagnostic Marker Genes for the Detection of Beer Spoiling Pediococcus damnosus Strains Using the BlAst Diagnostic Gene findEr.</title>
        <authorList>
            <person name="Behr J."/>
            <person name="Geissler A.J."/>
            <person name="Schmid J."/>
            <person name="Zehe A."/>
            <person name="Vogel R.F."/>
        </authorList>
    </citation>
    <scope>NUCLEOTIDE SEQUENCE [LARGE SCALE GENOMIC DNA]</scope>
    <source>
        <strain evidence="2 5">TMW 2.1533</strain>
        <strain evidence="3 4">TMW 2.1535</strain>
    </source>
</reference>
<feature type="transmembrane region" description="Helical" evidence="1">
    <location>
        <begin position="12"/>
        <end position="33"/>
    </location>
</feature>
<evidence type="ECO:0000313" key="4">
    <source>
        <dbReference type="Proteomes" id="UP000076244"/>
    </source>
</evidence>
<dbReference type="EMBL" id="CP012275">
    <property type="protein sequence ID" value="AMV62959.1"/>
    <property type="molecule type" value="Genomic_DNA"/>
</dbReference>
<dbReference type="KEGG" id="pdm:ADU72_1220"/>
<dbReference type="EMBL" id="CP012288">
    <property type="protein sequence ID" value="AMV67153.1"/>
    <property type="molecule type" value="Genomic_DNA"/>
</dbReference>
<dbReference type="OrthoDB" id="9815752at2"/>
<keyword evidence="1" id="KW-1133">Transmembrane helix</keyword>
<organism evidence="2 5">
    <name type="scientific">Pediococcus damnosus</name>
    <dbReference type="NCBI Taxonomy" id="51663"/>
    <lineage>
        <taxon>Bacteria</taxon>
        <taxon>Bacillati</taxon>
        <taxon>Bacillota</taxon>
        <taxon>Bacilli</taxon>
        <taxon>Lactobacillales</taxon>
        <taxon>Lactobacillaceae</taxon>
        <taxon>Pediococcus</taxon>
    </lineage>
</organism>
<evidence type="ECO:0000256" key="1">
    <source>
        <dbReference type="SAM" id="Phobius"/>
    </source>
</evidence>
<dbReference type="RefSeq" id="WP_056986025.1">
    <property type="nucleotide sequence ID" value="NZ_BAAAXI010000163.1"/>
</dbReference>
<evidence type="ECO:0000313" key="5">
    <source>
        <dbReference type="Proteomes" id="UP000076405"/>
    </source>
</evidence>
<dbReference type="Proteomes" id="UP000076405">
    <property type="component" value="Chromosome"/>
</dbReference>
<sequence>MGKKIILYEIKFKFIVIPMLIVLILDILTPAIIQVNNTNVLDKLDNNVNAASNAHTNIDNISQSQELENADSVDFDVNKLSKSDYAKFNAMLDEEVATSGLTNAKDKIAFKEALKSLFDSKSSNYNNIADAQDQFVEKSSSSENTLMTDLSAKDVHAKGKHGLISDSFAGHAINLALSAATGVGVSAIRKALLKMGKSAAKHFVKRVLVSKLKHWGLKYTGVAIGGAVSLIFEVASPGYPIAKFLDRHDKKKNNGYLEFS</sequence>
<proteinExistence type="predicted"/>
<gene>
    <name evidence="2" type="ORF">ADU70_1475</name>
    <name evidence="3" type="ORF">ADU72_1220</name>
</gene>
<keyword evidence="1" id="KW-0812">Transmembrane</keyword>
<keyword evidence="1" id="KW-0472">Membrane</keyword>